<sequence>MTITRDDKKKVREELRGLRYDLKVWTLKAPGSHPELGAVCHEHRSWRRGIAASCEPCTFVAFRAEKAGQVRAEIRTLNDRLNGRTPEPEPATRKATVITGSGEQLVMFV</sequence>
<dbReference type="EMBL" id="CP066831">
    <property type="protein sequence ID" value="QQM41991.1"/>
    <property type="molecule type" value="Genomic_DNA"/>
</dbReference>
<dbReference type="KEGG" id="slf:JEQ17_22790"/>
<gene>
    <name evidence="1" type="ORF">JEQ17_22790</name>
</gene>
<evidence type="ECO:0000313" key="2">
    <source>
        <dbReference type="Proteomes" id="UP000595636"/>
    </source>
</evidence>
<proteinExistence type="predicted"/>
<evidence type="ECO:0000313" key="1">
    <source>
        <dbReference type="EMBL" id="QQM41991.1"/>
    </source>
</evidence>
<dbReference type="AlphaFoldDB" id="A0A7T7KXB9"/>
<dbReference type="RefSeq" id="WP_200396953.1">
    <property type="nucleotide sequence ID" value="NZ_CP066831.1"/>
</dbReference>
<keyword evidence="2" id="KW-1185">Reference proteome</keyword>
<name>A0A7T7KXB9_9ACTN</name>
<accession>A0A7T7KXB9</accession>
<reference evidence="1 2" key="1">
    <citation type="submission" date="2020-12" db="EMBL/GenBank/DDBJ databases">
        <title>A novel species.</title>
        <authorList>
            <person name="Li K."/>
        </authorList>
    </citation>
    <scope>NUCLEOTIDE SEQUENCE [LARGE SCALE GENOMIC DNA]</scope>
    <source>
        <strain evidence="1 2">ZYC-3</strain>
    </source>
</reference>
<dbReference type="Proteomes" id="UP000595636">
    <property type="component" value="Chromosome"/>
</dbReference>
<protein>
    <submittedName>
        <fullName evidence="1">Uncharacterized protein</fullName>
    </submittedName>
</protein>
<organism evidence="1 2">
    <name type="scientific">Streptomyces liliifuscus</name>
    <dbReference type="NCBI Taxonomy" id="2797636"/>
    <lineage>
        <taxon>Bacteria</taxon>
        <taxon>Bacillati</taxon>
        <taxon>Actinomycetota</taxon>
        <taxon>Actinomycetes</taxon>
        <taxon>Kitasatosporales</taxon>
        <taxon>Streptomycetaceae</taxon>
        <taxon>Streptomyces</taxon>
    </lineage>
</organism>